<comment type="caution">
    <text evidence="4">The sequence shown here is derived from an EMBL/GenBank/DDBJ whole genome shotgun (WGS) entry which is preliminary data.</text>
</comment>
<dbReference type="Proteomes" id="UP000246635">
    <property type="component" value="Unassembled WGS sequence"/>
</dbReference>
<protein>
    <submittedName>
        <fullName evidence="4">Calcineurin-like phosphoesterase family protein</fullName>
    </submittedName>
</protein>
<dbReference type="EMBL" id="QGTQ01000039">
    <property type="protein sequence ID" value="PWV90979.1"/>
    <property type="molecule type" value="Genomic_DNA"/>
</dbReference>
<evidence type="ECO:0000256" key="1">
    <source>
        <dbReference type="ARBA" id="ARBA00022729"/>
    </source>
</evidence>
<proteinExistence type="predicted"/>
<keyword evidence="5" id="KW-1185">Reference proteome</keyword>
<feature type="domain" description="Purple acid phosphatase N-terminal" evidence="3">
    <location>
        <begin position="35"/>
        <end position="134"/>
    </location>
</feature>
<sequence>MRMLLQTITIAVVIVLLLVILFVSQHNRSTHASLPYSIVTTFNGDASEARSFAWTTDDPEAASVLQLVPGTDAAKLDTNDVISFQGRTELLNIGDDKLGTHKAEAVGLTPDTTYTYRVGSGDAKGWSAPMTFTTAAADETENSSENQSSSFTFLNLADSQGVTEQDFKLWGDTLNKAFELYPDSRFVIHNGDFTENADDADGWRYLFEQAMPWAASIPLMPVVGNNDVLKKEGSTPLTARFDLPDNGANGVSGNYSFDYGTVHVAVLNTEEEISAQTKWLDADLAATKQPWLIVAIHRPLYGGSTYKKIKDWAEVIDRYKVDLVLQGHNHEYSRSFPLRDGKVTGSADQAVTNHSGTVYVVTNTAGPKFNEKKEDQFYHAVHFQNNKQMFAAITVEGDSLTYTAYTSDGEQVDSFTVEH</sequence>
<name>A0A2V2YFE1_9BACL</name>
<evidence type="ECO:0000259" key="2">
    <source>
        <dbReference type="Pfam" id="PF00149"/>
    </source>
</evidence>
<accession>A0A2V2YFE1</accession>
<dbReference type="SUPFAM" id="SSF56300">
    <property type="entry name" value="Metallo-dependent phosphatases"/>
    <property type="match status" value="1"/>
</dbReference>
<reference evidence="4 5" key="1">
    <citation type="submission" date="2018-05" db="EMBL/GenBank/DDBJ databases">
        <title>Genomic Encyclopedia of Type Strains, Phase III (KMG-III): the genomes of soil and plant-associated and newly described type strains.</title>
        <authorList>
            <person name="Whitman W."/>
        </authorList>
    </citation>
    <scope>NUCLEOTIDE SEQUENCE [LARGE SCALE GENOMIC DNA]</scope>
    <source>
        <strain evidence="4 5">CECT 5696</strain>
    </source>
</reference>
<keyword evidence="1" id="KW-0732">Signal</keyword>
<dbReference type="PANTHER" id="PTHR45867:SF3">
    <property type="entry name" value="ACID PHOSPHATASE TYPE 7"/>
    <property type="match status" value="1"/>
</dbReference>
<dbReference type="InterPro" id="IPR008963">
    <property type="entry name" value="Purple_acid_Pase-like_N"/>
</dbReference>
<dbReference type="Gene3D" id="3.60.21.10">
    <property type="match status" value="1"/>
</dbReference>
<organism evidence="4 5">
    <name type="scientific">Paenibacillus cellulosilyticus</name>
    <dbReference type="NCBI Taxonomy" id="375489"/>
    <lineage>
        <taxon>Bacteria</taxon>
        <taxon>Bacillati</taxon>
        <taxon>Bacillota</taxon>
        <taxon>Bacilli</taxon>
        <taxon>Bacillales</taxon>
        <taxon>Paenibacillaceae</taxon>
        <taxon>Paenibacillus</taxon>
    </lineage>
</organism>
<evidence type="ECO:0000259" key="3">
    <source>
        <dbReference type="Pfam" id="PF16656"/>
    </source>
</evidence>
<dbReference type="InterPro" id="IPR015914">
    <property type="entry name" value="PAPs_N"/>
</dbReference>
<evidence type="ECO:0000313" key="4">
    <source>
        <dbReference type="EMBL" id="PWV90979.1"/>
    </source>
</evidence>
<dbReference type="AlphaFoldDB" id="A0A2V2YFE1"/>
<dbReference type="InterPro" id="IPR004843">
    <property type="entry name" value="Calcineurin-like_PHP"/>
</dbReference>
<dbReference type="Gene3D" id="2.60.40.380">
    <property type="entry name" value="Purple acid phosphatase-like, N-terminal"/>
    <property type="match status" value="1"/>
</dbReference>
<dbReference type="SUPFAM" id="SSF49363">
    <property type="entry name" value="Purple acid phosphatase, N-terminal domain"/>
    <property type="match status" value="1"/>
</dbReference>
<feature type="domain" description="Calcineurin-like phosphoesterase" evidence="2">
    <location>
        <begin position="174"/>
        <end position="332"/>
    </location>
</feature>
<dbReference type="InterPro" id="IPR029052">
    <property type="entry name" value="Metallo-depent_PP-like"/>
</dbReference>
<dbReference type="GO" id="GO:0003993">
    <property type="term" value="F:acid phosphatase activity"/>
    <property type="evidence" value="ECO:0007669"/>
    <property type="project" value="InterPro"/>
</dbReference>
<dbReference type="GO" id="GO:0046872">
    <property type="term" value="F:metal ion binding"/>
    <property type="evidence" value="ECO:0007669"/>
    <property type="project" value="InterPro"/>
</dbReference>
<evidence type="ECO:0000313" key="5">
    <source>
        <dbReference type="Proteomes" id="UP000246635"/>
    </source>
</evidence>
<dbReference type="Pfam" id="PF00149">
    <property type="entry name" value="Metallophos"/>
    <property type="match status" value="1"/>
</dbReference>
<dbReference type="Pfam" id="PF16656">
    <property type="entry name" value="Pur_ac_phosph_N"/>
    <property type="match status" value="1"/>
</dbReference>
<dbReference type="PANTHER" id="PTHR45867">
    <property type="entry name" value="PURPLE ACID PHOSPHATASE"/>
    <property type="match status" value="1"/>
</dbReference>
<gene>
    <name evidence="4" type="ORF">DFQ01_13929</name>
</gene>